<dbReference type="InterPro" id="IPR011992">
    <property type="entry name" value="EF-hand-dom_pair"/>
</dbReference>
<evidence type="ECO:0000256" key="1">
    <source>
        <dbReference type="ARBA" id="ARBA00003291"/>
    </source>
</evidence>
<dbReference type="FunFam" id="1.10.238.10:FF:000089">
    <property type="entry name" value="calmodulin-like protein 3"/>
    <property type="match status" value="1"/>
</dbReference>
<organism evidence="6 7">
    <name type="scientific">Olea europaea subsp. europaea</name>
    <dbReference type="NCBI Taxonomy" id="158383"/>
    <lineage>
        <taxon>Eukaryota</taxon>
        <taxon>Viridiplantae</taxon>
        <taxon>Streptophyta</taxon>
        <taxon>Embryophyta</taxon>
        <taxon>Tracheophyta</taxon>
        <taxon>Spermatophyta</taxon>
        <taxon>Magnoliopsida</taxon>
        <taxon>eudicotyledons</taxon>
        <taxon>Gunneridae</taxon>
        <taxon>Pentapetalae</taxon>
        <taxon>asterids</taxon>
        <taxon>lamiids</taxon>
        <taxon>Lamiales</taxon>
        <taxon>Oleaceae</taxon>
        <taxon>Oleeae</taxon>
        <taxon>Olea</taxon>
    </lineage>
</organism>
<feature type="domain" description="EF-hand" evidence="5">
    <location>
        <begin position="61"/>
        <end position="96"/>
    </location>
</feature>
<dbReference type="CDD" id="cd00051">
    <property type="entry name" value="EFh"/>
    <property type="match status" value="2"/>
</dbReference>
<dbReference type="Proteomes" id="UP000594638">
    <property type="component" value="Unassembled WGS sequence"/>
</dbReference>
<feature type="domain" description="EF-hand" evidence="5">
    <location>
        <begin position="97"/>
        <end position="132"/>
    </location>
</feature>
<evidence type="ECO:0000256" key="2">
    <source>
        <dbReference type="ARBA" id="ARBA00022723"/>
    </source>
</evidence>
<dbReference type="InterPro" id="IPR018247">
    <property type="entry name" value="EF_Hand_1_Ca_BS"/>
</dbReference>
<comment type="caution">
    <text evidence="6">The sequence shown here is derived from an EMBL/GenBank/DDBJ whole genome shotgun (WGS) entry which is preliminary data.</text>
</comment>
<name>A0A8S0QFS4_OLEEU</name>
<keyword evidence="4" id="KW-0106">Calcium</keyword>
<evidence type="ECO:0000313" key="6">
    <source>
        <dbReference type="EMBL" id="CAA2966503.1"/>
    </source>
</evidence>
<dbReference type="AlphaFoldDB" id="A0A8S0QFS4"/>
<gene>
    <name evidence="6" type="ORF">OLEA9_A053272</name>
</gene>
<dbReference type="PANTHER" id="PTHR10891">
    <property type="entry name" value="EF-HAND CALCIUM-BINDING DOMAIN CONTAINING PROTEIN"/>
    <property type="match status" value="1"/>
</dbReference>
<dbReference type="FunFam" id="1.10.238.10:FF:000336">
    <property type="entry name" value="HLH domain-containing protein"/>
    <property type="match status" value="1"/>
</dbReference>
<proteinExistence type="predicted"/>
<dbReference type="Pfam" id="PF13499">
    <property type="entry name" value="EF-hand_7"/>
    <property type="match status" value="2"/>
</dbReference>
<evidence type="ECO:0000313" key="7">
    <source>
        <dbReference type="Proteomes" id="UP000594638"/>
    </source>
</evidence>
<feature type="domain" description="EF-hand" evidence="5">
    <location>
        <begin position="186"/>
        <end position="221"/>
    </location>
</feature>
<accession>A0A8S0QFS4</accession>
<dbReference type="SMART" id="SM00054">
    <property type="entry name" value="EFh"/>
    <property type="match status" value="4"/>
</dbReference>
<keyword evidence="3" id="KW-0677">Repeat</keyword>
<evidence type="ECO:0000256" key="4">
    <source>
        <dbReference type="ARBA" id="ARBA00022837"/>
    </source>
</evidence>
<dbReference type="SUPFAM" id="SSF47473">
    <property type="entry name" value="EF-hand"/>
    <property type="match status" value="1"/>
</dbReference>
<protein>
    <submittedName>
        <fullName evidence="6">Calmodulin 3</fullName>
    </submittedName>
</protein>
<dbReference type="Gene3D" id="1.10.238.10">
    <property type="entry name" value="EF-hand"/>
    <property type="match status" value="2"/>
</dbReference>
<keyword evidence="2" id="KW-0479">Metal-binding</keyword>
<dbReference type="OrthoDB" id="26525at2759"/>
<reference evidence="6 7" key="1">
    <citation type="submission" date="2019-12" db="EMBL/GenBank/DDBJ databases">
        <authorList>
            <person name="Alioto T."/>
            <person name="Alioto T."/>
            <person name="Gomez Garrido J."/>
        </authorList>
    </citation>
    <scope>NUCLEOTIDE SEQUENCE [LARGE SCALE GENOMIC DNA]</scope>
</reference>
<feature type="domain" description="EF-hand" evidence="5">
    <location>
        <begin position="148"/>
        <end position="183"/>
    </location>
</feature>
<dbReference type="PROSITE" id="PS50222">
    <property type="entry name" value="EF_HAND_2"/>
    <property type="match status" value="4"/>
</dbReference>
<dbReference type="EMBL" id="CACTIH010001862">
    <property type="protein sequence ID" value="CAA2966503.1"/>
    <property type="molecule type" value="Genomic_DNA"/>
</dbReference>
<evidence type="ECO:0000259" key="5">
    <source>
        <dbReference type="PROSITE" id="PS50222"/>
    </source>
</evidence>
<keyword evidence="7" id="KW-1185">Reference proteome</keyword>
<dbReference type="Gramene" id="OE9A053272T1">
    <property type="protein sequence ID" value="OE9A053272C1"/>
    <property type="gene ID" value="OE9A053272"/>
</dbReference>
<dbReference type="PROSITE" id="PS00018">
    <property type="entry name" value="EF_HAND_1"/>
    <property type="match status" value="4"/>
</dbReference>
<evidence type="ECO:0000256" key="3">
    <source>
        <dbReference type="ARBA" id="ARBA00022737"/>
    </source>
</evidence>
<sequence>MLITIFLFALLFILSLIFAFYNIPPTTKFLAWIFQSLSYKNSAEKPGIAMADIKKVKTASANKIEIRSVFATFDKNKDGFITKHELKESLKNIGIFEGEKHVADMFGRVDVNGDGLIDFDEFCELFESISGTKDGEEECHKEEDGDGDGDGDLKEAFDVFDGNKDGLITVEELGMVLSSLGFTEGKKLEECKEMIKQVDMDGDGMVNFEEFKRMMKGGGRLFPMS</sequence>
<dbReference type="GO" id="GO:0005509">
    <property type="term" value="F:calcium ion binding"/>
    <property type="evidence" value="ECO:0007669"/>
    <property type="project" value="InterPro"/>
</dbReference>
<comment type="function">
    <text evidence="1">Potential calcium sensor.</text>
</comment>
<dbReference type="InterPro" id="IPR002048">
    <property type="entry name" value="EF_hand_dom"/>
</dbReference>
<dbReference type="GO" id="GO:0005737">
    <property type="term" value="C:cytoplasm"/>
    <property type="evidence" value="ECO:0007669"/>
    <property type="project" value="UniProtKB-ARBA"/>
</dbReference>
<dbReference type="InterPro" id="IPR039647">
    <property type="entry name" value="EF_hand_pair_protein_CML-like"/>
</dbReference>